<organism evidence="4 5">
    <name type="scientific">Actinomadura graeca</name>
    <dbReference type="NCBI Taxonomy" id="2750812"/>
    <lineage>
        <taxon>Bacteria</taxon>
        <taxon>Bacillati</taxon>
        <taxon>Actinomycetota</taxon>
        <taxon>Actinomycetes</taxon>
        <taxon>Streptosporangiales</taxon>
        <taxon>Thermomonosporaceae</taxon>
        <taxon>Actinomadura</taxon>
    </lineage>
</organism>
<sequence>MDFSARRYGDRTIVALTGDIDVETSPRLREFLIGLVDAGARHLVIDLDGVAFLDSTGLGVMIGVFHRLGAANGSMAFAGGPAAVRGVFHVTQLTRVFALHDTLDQALLPVR</sequence>
<gene>
    <name evidence="4" type="ORF">AGRA3207_003831</name>
</gene>
<comment type="similarity">
    <text evidence="1 2">Belongs to the anti-sigma-factor antagonist family.</text>
</comment>
<proteinExistence type="inferred from homology"/>
<dbReference type="Gene3D" id="3.30.750.24">
    <property type="entry name" value="STAS domain"/>
    <property type="match status" value="1"/>
</dbReference>
<evidence type="ECO:0000259" key="3">
    <source>
        <dbReference type="PROSITE" id="PS50801"/>
    </source>
</evidence>
<evidence type="ECO:0000313" key="5">
    <source>
        <dbReference type="Proteomes" id="UP001049518"/>
    </source>
</evidence>
<dbReference type="InterPro" id="IPR002645">
    <property type="entry name" value="STAS_dom"/>
</dbReference>
<dbReference type="Pfam" id="PF01740">
    <property type="entry name" value="STAS"/>
    <property type="match status" value="1"/>
</dbReference>
<name>A0ABX8QX81_9ACTN</name>
<evidence type="ECO:0000256" key="1">
    <source>
        <dbReference type="ARBA" id="ARBA00009013"/>
    </source>
</evidence>
<dbReference type="Proteomes" id="UP001049518">
    <property type="component" value="Chromosome"/>
</dbReference>
<dbReference type="InterPro" id="IPR036513">
    <property type="entry name" value="STAS_dom_sf"/>
</dbReference>
<dbReference type="InterPro" id="IPR003658">
    <property type="entry name" value="Anti-sigma_ant"/>
</dbReference>
<keyword evidence="5" id="KW-1185">Reference proteome</keyword>
<dbReference type="PANTHER" id="PTHR33495:SF2">
    <property type="entry name" value="ANTI-SIGMA FACTOR ANTAGONIST TM_1081-RELATED"/>
    <property type="match status" value="1"/>
</dbReference>
<evidence type="ECO:0000256" key="2">
    <source>
        <dbReference type="RuleBase" id="RU003749"/>
    </source>
</evidence>
<reference evidence="4" key="1">
    <citation type="submission" date="2020-07" db="EMBL/GenBank/DDBJ databases">
        <authorList>
            <person name="Tarantini F.S."/>
            <person name="Hong K.W."/>
            <person name="Chan K.G."/>
        </authorList>
    </citation>
    <scope>NUCLEOTIDE SEQUENCE</scope>
    <source>
        <strain evidence="4">32-07</strain>
    </source>
</reference>
<dbReference type="EMBL" id="CP059572">
    <property type="protein sequence ID" value="QXJ22774.1"/>
    <property type="molecule type" value="Genomic_DNA"/>
</dbReference>
<protein>
    <recommendedName>
        <fullName evidence="2">Anti-sigma factor antagonist</fullName>
    </recommendedName>
</protein>
<dbReference type="SUPFAM" id="SSF52091">
    <property type="entry name" value="SpoIIaa-like"/>
    <property type="match status" value="1"/>
</dbReference>
<dbReference type="PANTHER" id="PTHR33495">
    <property type="entry name" value="ANTI-SIGMA FACTOR ANTAGONIST TM_1081-RELATED-RELATED"/>
    <property type="match status" value="1"/>
</dbReference>
<dbReference type="NCBIfam" id="TIGR00377">
    <property type="entry name" value="ant_ant_sig"/>
    <property type="match status" value="1"/>
</dbReference>
<dbReference type="PROSITE" id="PS50801">
    <property type="entry name" value="STAS"/>
    <property type="match status" value="1"/>
</dbReference>
<evidence type="ECO:0000313" key="4">
    <source>
        <dbReference type="EMBL" id="QXJ22774.1"/>
    </source>
</evidence>
<accession>A0ABX8QX81</accession>
<feature type="domain" description="STAS" evidence="3">
    <location>
        <begin position="1"/>
        <end position="110"/>
    </location>
</feature>
<dbReference type="CDD" id="cd07043">
    <property type="entry name" value="STAS_anti-anti-sigma_factors"/>
    <property type="match status" value="1"/>
</dbReference>